<keyword evidence="4" id="KW-1185">Reference proteome</keyword>
<name>A0A7G5FCG7_9CORY</name>
<dbReference type="AlphaFoldDB" id="A0A7G5FCG7"/>
<dbReference type="SUPFAM" id="SSF55797">
    <property type="entry name" value="PR-1-like"/>
    <property type="match status" value="1"/>
</dbReference>
<feature type="domain" description="SCP" evidence="2">
    <location>
        <begin position="47"/>
        <end position="146"/>
    </location>
</feature>
<feature type="signal peptide" evidence="1">
    <location>
        <begin position="1"/>
        <end position="24"/>
    </location>
</feature>
<dbReference type="CDD" id="cd05379">
    <property type="entry name" value="CAP_bacterial"/>
    <property type="match status" value="1"/>
</dbReference>
<evidence type="ECO:0000313" key="4">
    <source>
        <dbReference type="Proteomes" id="UP000515570"/>
    </source>
</evidence>
<proteinExistence type="predicted"/>
<protein>
    <submittedName>
        <fullName evidence="3">CAP domain-containing protein</fullName>
    </submittedName>
</protein>
<dbReference type="PANTHER" id="PTHR31157">
    <property type="entry name" value="SCP DOMAIN-CONTAINING PROTEIN"/>
    <property type="match status" value="1"/>
</dbReference>
<feature type="chain" id="PRO_5028974700" evidence="1">
    <location>
        <begin position="25"/>
        <end position="152"/>
    </location>
</feature>
<sequence length="152" mass="16190">MMKKLINATAAALALTFGVATAPAADAFILPGFAAENLIAAEADIADQINGIRVAHGLAPLGWNQYLSDISRGWSQTCANRDVLAHDPVALQVSDLENVAEMYRNPRDAVNGWMNSPGHRANILSPYAKTMGIGVAKNNLTGGYFITMRGSY</sequence>
<dbReference type="Pfam" id="PF00188">
    <property type="entry name" value="CAP"/>
    <property type="match status" value="1"/>
</dbReference>
<dbReference type="Proteomes" id="UP000515570">
    <property type="component" value="Chromosome"/>
</dbReference>
<dbReference type="PANTHER" id="PTHR31157:SF1">
    <property type="entry name" value="SCP DOMAIN-CONTAINING PROTEIN"/>
    <property type="match status" value="1"/>
</dbReference>
<dbReference type="EMBL" id="CP059833">
    <property type="protein sequence ID" value="QMV84308.1"/>
    <property type="molecule type" value="Genomic_DNA"/>
</dbReference>
<dbReference type="InterPro" id="IPR035940">
    <property type="entry name" value="CAP_sf"/>
</dbReference>
<evidence type="ECO:0000256" key="1">
    <source>
        <dbReference type="SAM" id="SignalP"/>
    </source>
</evidence>
<evidence type="ECO:0000259" key="2">
    <source>
        <dbReference type="Pfam" id="PF00188"/>
    </source>
</evidence>
<reference evidence="3 4" key="1">
    <citation type="submission" date="2020-07" db="EMBL/GenBank/DDBJ databases">
        <title>non toxigenic Corynebacterium sp. nov from a clinical source.</title>
        <authorList>
            <person name="Bernier A.-M."/>
            <person name="Bernard K."/>
        </authorList>
    </citation>
    <scope>NUCLEOTIDE SEQUENCE [LARGE SCALE GENOMIC DNA]</scope>
    <source>
        <strain evidence="4">NML 93-0612</strain>
    </source>
</reference>
<dbReference type="InterPro" id="IPR014044">
    <property type="entry name" value="CAP_dom"/>
</dbReference>
<dbReference type="RefSeq" id="WP_182385117.1">
    <property type="nucleotide sequence ID" value="NZ_CP059833.1"/>
</dbReference>
<dbReference type="Gene3D" id="3.40.33.10">
    <property type="entry name" value="CAP"/>
    <property type="match status" value="1"/>
</dbReference>
<accession>A0A7G5FCG7</accession>
<evidence type="ECO:0000313" key="3">
    <source>
        <dbReference type="EMBL" id="QMV84308.1"/>
    </source>
</evidence>
<gene>
    <name evidence="3" type="ORF">HW450_07955</name>
</gene>
<keyword evidence="1" id="KW-0732">Signal</keyword>
<organism evidence="3 4">
    <name type="scientific">Corynebacterium hindlerae</name>
    <dbReference type="NCBI Taxonomy" id="699041"/>
    <lineage>
        <taxon>Bacteria</taxon>
        <taxon>Bacillati</taxon>
        <taxon>Actinomycetota</taxon>
        <taxon>Actinomycetes</taxon>
        <taxon>Mycobacteriales</taxon>
        <taxon>Corynebacteriaceae</taxon>
        <taxon>Corynebacterium</taxon>
    </lineage>
</organism>